<evidence type="ECO:0000256" key="2">
    <source>
        <dbReference type="SAM" id="Phobius"/>
    </source>
</evidence>
<name>A0ABR1SN28_9PEZI</name>
<feature type="region of interest" description="Disordered" evidence="1">
    <location>
        <begin position="20"/>
        <end position="57"/>
    </location>
</feature>
<feature type="transmembrane region" description="Helical" evidence="2">
    <location>
        <begin position="170"/>
        <end position="188"/>
    </location>
</feature>
<reference evidence="4 5" key="1">
    <citation type="submission" date="2023-01" db="EMBL/GenBank/DDBJ databases">
        <title>Analysis of 21 Apiospora genomes using comparative genomics revels a genus with tremendous synthesis potential of carbohydrate active enzymes and secondary metabolites.</title>
        <authorList>
            <person name="Sorensen T."/>
        </authorList>
    </citation>
    <scope>NUCLEOTIDE SEQUENCE [LARGE SCALE GENOMIC DNA]</scope>
    <source>
        <strain evidence="4 5">CBS 20057</strain>
    </source>
</reference>
<proteinExistence type="predicted"/>
<evidence type="ECO:0000256" key="1">
    <source>
        <dbReference type="SAM" id="MobiDB-lite"/>
    </source>
</evidence>
<comment type="caution">
    <text evidence="4">The sequence shown here is derived from an EMBL/GenBank/DDBJ whole genome shotgun (WGS) entry which is preliminary data.</text>
</comment>
<keyword evidence="2" id="KW-0472">Membrane</keyword>
<dbReference type="NCBIfam" id="NF033635">
    <property type="entry name" value="SLATT_fungal"/>
    <property type="match status" value="1"/>
</dbReference>
<evidence type="ECO:0000313" key="5">
    <source>
        <dbReference type="Proteomes" id="UP001396898"/>
    </source>
</evidence>
<dbReference type="PANTHER" id="PTHR38793:SF3">
    <property type="entry name" value="SMODS AND SLOG-ASSOCIATING 2TM EFFECTOR DOMAIN-CONTAINING PROTEIN"/>
    <property type="match status" value="1"/>
</dbReference>
<keyword evidence="5" id="KW-1185">Reference proteome</keyword>
<dbReference type="PANTHER" id="PTHR38793">
    <property type="entry name" value="SLATT_FUNGAL DOMAIN-CONTAINING PROTEIN-RELATED"/>
    <property type="match status" value="1"/>
</dbReference>
<dbReference type="EMBL" id="JAQQWI010000005">
    <property type="protein sequence ID" value="KAK8035746.1"/>
    <property type="molecule type" value="Genomic_DNA"/>
</dbReference>
<feature type="domain" description="SMODS and SLOG-associating 2TM effector" evidence="3">
    <location>
        <begin position="125"/>
        <end position="243"/>
    </location>
</feature>
<sequence length="374" mass="40630">MASFIRASLRLIFKRKPQQGAVKSDVESATTAPAPSTASASGAPPRTSATLSSTIGGGSAHLHPRSFGGWHGDGGHHQGVVIPSDGDPLTMFRVMLGITDAPRLGFAEQSPVGKRPASNIGIYARVVHSEQKSKDSFKVFSTVINGCYFLQIIVAAALTAMGAAGTGSQAVTAFGAINTIIAGFLTFLKGSGLPGRLKYYGNEWKKIREYIEQRERDFSREGCTLDVHEVVNIIEKMYKHVKEEIEINTPDGYTSVTNSRSMEQANDGKVGGFDTSKLEGIANKLIGLDGTIKGLKERVEGRAHGIADNIHEQEKRMEDELRGFEKAIVKDVEDHQDRVEREVRGRQAKMVQVLDEGLHTLAPHEHRRKDGGDA</sequence>
<accession>A0ABR1SN28</accession>
<gene>
    <name evidence="4" type="ORF">PG991_001819</name>
</gene>
<organism evidence="4 5">
    <name type="scientific">Apiospora marii</name>
    <dbReference type="NCBI Taxonomy" id="335849"/>
    <lineage>
        <taxon>Eukaryota</taxon>
        <taxon>Fungi</taxon>
        <taxon>Dikarya</taxon>
        <taxon>Ascomycota</taxon>
        <taxon>Pezizomycotina</taxon>
        <taxon>Sordariomycetes</taxon>
        <taxon>Xylariomycetidae</taxon>
        <taxon>Amphisphaeriales</taxon>
        <taxon>Apiosporaceae</taxon>
        <taxon>Apiospora</taxon>
    </lineage>
</organism>
<dbReference type="InterPro" id="IPR041622">
    <property type="entry name" value="SLATT_fungi"/>
</dbReference>
<feature type="compositionally biased region" description="Low complexity" evidence="1">
    <location>
        <begin position="28"/>
        <end position="50"/>
    </location>
</feature>
<keyword evidence="2" id="KW-1133">Transmembrane helix</keyword>
<keyword evidence="2" id="KW-0812">Transmembrane</keyword>
<feature type="transmembrane region" description="Helical" evidence="2">
    <location>
        <begin position="139"/>
        <end position="164"/>
    </location>
</feature>
<evidence type="ECO:0000259" key="3">
    <source>
        <dbReference type="Pfam" id="PF18142"/>
    </source>
</evidence>
<evidence type="ECO:0000313" key="4">
    <source>
        <dbReference type="EMBL" id="KAK8035746.1"/>
    </source>
</evidence>
<dbReference type="Proteomes" id="UP001396898">
    <property type="component" value="Unassembled WGS sequence"/>
</dbReference>
<dbReference type="Pfam" id="PF18142">
    <property type="entry name" value="SLATT_fungal"/>
    <property type="match status" value="1"/>
</dbReference>
<protein>
    <recommendedName>
        <fullName evidence="3">SMODS and SLOG-associating 2TM effector domain-containing protein</fullName>
    </recommendedName>
</protein>